<proteinExistence type="predicted"/>
<dbReference type="Proteomes" id="UP000005519">
    <property type="component" value="Unassembled WGS sequence"/>
</dbReference>
<evidence type="ECO:0000313" key="4">
    <source>
        <dbReference type="Proteomes" id="UP000005519"/>
    </source>
</evidence>
<dbReference type="AlphaFoldDB" id="C9PRK9"/>
<evidence type="ECO:0000256" key="1">
    <source>
        <dbReference type="SAM" id="Phobius"/>
    </source>
</evidence>
<keyword evidence="1" id="KW-0812">Transmembrane</keyword>
<accession>C9PRK9</accession>
<reference evidence="3 4" key="1">
    <citation type="submission" date="2009-10" db="EMBL/GenBank/DDBJ databases">
        <authorList>
            <person name="Muzny D."/>
            <person name="Qin X."/>
            <person name="Deng J."/>
            <person name="Jiang H."/>
            <person name="Liu Y."/>
            <person name="Qu J."/>
            <person name="Song X.-Z."/>
            <person name="Zhang L."/>
            <person name="Thornton R."/>
            <person name="Coyle M."/>
            <person name="Francisco L."/>
            <person name="Jackson L."/>
            <person name="Javaid M."/>
            <person name="Korchina V."/>
            <person name="Kovar C."/>
            <person name="Mata R."/>
            <person name="Mathew T."/>
            <person name="Ngo R."/>
            <person name="Nguyen L."/>
            <person name="Nguyen N."/>
            <person name="Okwuonu G."/>
            <person name="Ongeri F."/>
            <person name="Pham C."/>
            <person name="Simmons D."/>
            <person name="Wilczek-Boney K."/>
            <person name="Hale W."/>
            <person name="Jakkamsetti A."/>
            <person name="Pham P."/>
            <person name="Ruth R."/>
            <person name="San Lucas F."/>
            <person name="Warren J."/>
            <person name="Zhang J."/>
            <person name="Zhao Z."/>
            <person name="Zhou C."/>
            <person name="Zhu D."/>
            <person name="Lee S."/>
            <person name="Bess C."/>
            <person name="Blankenburg K."/>
            <person name="Forbes L."/>
            <person name="Fu Q."/>
            <person name="Gubbala S."/>
            <person name="Hirani K."/>
            <person name="Jayaseelan J.C."/>
            <person name="Lara F."/>
            <person name="Munidasa M."/>
            <person name="Palculict T."/>
            <person name="Patil S."/>
            <person name="Pu L.-L."/>
            <person name="Saada N."/>
            <person name="Tang L."/>
            <person name="Weissenberger G."/>
            <person name="Zhu Y."/>
            <person name="Hemphill L."/>
            <person name="Shang Y."/>
            <person name="Youmans B."/>
            <person name="Ayvaz T."/>
            <person name="Ross M."/>
            <person name="Santibanez J."/>
            <person name="Aqrawi P."/>
            <person name="Gross S."/>
            <person name="Joshi V."/>
            <person name="Fowler G."/>
            <person name="Nazareth L."/>
            <person name="Reid J."/>
            <person name="Worley K."/>
            <person name="Petrosino J."/>
            <person name="Highlander S."/>
            <person name="Gibbs R."/>
        </authorList>
    </citation>
    <scope>NUCLEOTIDE SEQUENCE [LARGE SCALE GENOMIC DNA]</scope>
    <source>
        <strain evidence="3 4">ATCC 43325</strain>
    </source>
</reference>
<feature type="domain" description="Putative Flp pilus-assembly TadG-like N-terminal" evidence="2">
    <location>
        <begin position="35"/>
        <end position="75"/>
    </location>
</feature>
<name>C9PRK9_9PAST</name>
<dbReference type="InterPro" id="IPR028087">
    <property type="entry name" value="Tad_N"/>
</dbReference>
<dbReference type="EMBL" id="ACZR01000018">
    <property type="protein sequence ID" value="EEX49586.1"/>
    <property type="molecule type" value="Genomic_DNA"/>
</dbReference>
<dbReference type="STRING" id="667128.HMPREF0621_1633"/>
<dbReference type="SUPFAM" id="SSF53300">
    <property type="entry name" value="vWA-like"/>
    <property type="match status" value="1"/>
</dbReference>
<comment type="caution">
    <text evidence="3">The sequence shown here is derived from an EMBL/GenBank/DDBJ whole genome shotgun (WGS) entry which is preliminary data.</text>
</comment>
<keyword evidence="4" id="KW-1185">Reference proteome</keyword>
<protein>
    <recommendedName>
        <fullName evidence="2">Putative Flp pilus-assembly TadG-like N-terminal domain-containing protein</fullName>
    </recommendedName>
</protein>
<keyword evidence="1" id="KW-1133">Transmembrane helix</keyword>
<gene>
    <name evidence="3" type="ORF">HMPREF0621_1633</name>
</gene>
<evidence type="ECO:0000259" key="2">
    <source>
        <dbReference type="Pfam" id="PF13400"/>
    </source>
</evidence>
<dbReference type="HOGENOM" id="CLU_470642_0_0_6"/>
<keyword evidence="1" id="KW-0472">Membrane</keyword>
<evidence type="ECO:0000313" key="3">
    <source>
        <dbReference type="EMBL" id="EEX49586.1"/>
    </source>
</evidence>
<dbReference type="Pfam" id="PF13400">
    <property type="entry name" value="Tad"/>
    <property type="match status" value="1"/>
</dbReference>
<dbReference type="InterPro" id="IPR036465">
    <property type="entry name" value="vWFA_dom_sf"/>
</dbReference>
<organism evidence="3 4">
    <name type="scientific">Pasteurella dagmatis ATCC 43325</name>
    <dbReference type="NCBI Taxonomy" id="667128"/>
    <lineage>
        <taxon>Bacteria</taxon>
        <taxon>Pseudomonadati</taxon>
        <taxon>Pseudomonadota</taxon>
        <taxon>Gammaproteobacteria</taxon>
        <taxon>Pasteurellales</taxon>
        <taxon>Pasteurellaceae</taxon>
        <taxon>Pasteurella</taxon>
    </lineage>
</organism>
<sequence length="584" mass="65683">MQGNNLEGIFMKNFYWSTRCFQKLKDFYQEEKGVYAVMTALLSFPLLVLIAFTVDGTGIILDKVRLAQATDQAALLLVAENNAYRKNPMHDDVTKQSVSKEELSKFSGDKLSAQKDKRNQELIQGLAKMYLRSENKAQKDNHLPVTIDQPFDYKCEELDLINPKNQYSRRKPVTCYVQGSVNREFWIPLSADLVKTHTKNGRLPINSGISYAVKEKAIVIPVDLMLVSDFSGSMLWDLKNNENAQYPNRKIDILRSVVSDIQNILFPTKLSEDASPYNRMGFAAFAGGTRQRGDKNSCVMPYYLKSGVHDFRVAYWQLDSFNYRGSPWDCKDTNVLDDRGNPRPVNACLIKGNPEDALRTALNDRHLSTSMKLIFEDVLDVDKTIKQVENFDGNRVNDYKLTYNNPDHCLGGNEGVETSQAWFTKSKPKVAEALSKIKPTGSTAASSGFIIGANLLMDKNTVPEAQPAKLGTNTQRILMVLSDGEDNRPTFDTLTTLLNAGLCDNIRKKADSLQDPKFNTLPTKIAFAAFGFQPPPEQKAAWQKCVGENNYYEPSSKEALLDAFKQILSFEEEVGRSSIKKPTF</sequence>
<feature type="transmembrane region" description="Helical" evidence="1">
    <location>
        <begin position="33"/>
        <end position="54"/>
    </location>
</feature>
<dbReference type="Gene3D" id="3.40.50.410">
    <property type="entry name" value="von Willebrand factor, type A domain"/>
    <property type="match status" value="1"/>
</dbReference>